<keyword evidence="4" id="KW-1015">Disulfide bond</keyword>
<keyword evidence="10" id="KW-1185">Reference proteome</keyword>
<name>A0ABY2NKQ1_9LEPT</name>
<organism evidence="9 10">
    <name type="scientific">Leptospira vanthielii</name>
    <dbReference type="NCBI Taxonomy" id="293085"/>
    <lineage>
        <taxon>Bacteria</taxon>
        <taxon>Pseudomonadati</taxon>
        <taxon>Spirochaetota</taxon>
        <taxon>Spirochaetia</taxon>
        <taxon>Leptospirales</taxon>
        <taxon>Leptospiraceae</taxon>
        <taxon>Leptospira</taxon>
    </lineage>
</organism>
<dbReference type="PANTHER" id="PTHR45663:SF11">
    <property type="entry name" value="GEO12009P1"/>
    <property type="match status" value="1"/>
</dbReference>
<dbReference type="PROSITE" id="PS00194">
    <property type="entry name" value="THIOREDOXIN_1"/>
    <property type="match status" value="1"/>
</dbReference>
<comment type="similarity">
    <text evidence="1 7">Belongs to the thioredoxin family.</text>
</comment>
<feature type="domain" description="Thioredoxin" evidence="8">
    <location>
        <begin position="1"/>
        <end position="107"/>
    </location>
</feature>
<gene>
    <name evidence="9" type="primary">trxA</name>
    <name evidence="9" type="ORF">EHQ95_16475</name>
</gene>
<evidence type="ECO:0000256" key="7">
    <source>
        <dbReference type="PIRNR" id="PIRNR000077"/>
    </source>
</evidence>
<keyword evidence="5" id="KW-0676">Redox-active center</keyword>
<dbReference type="PRINTS" id="PR00421">
    <property type="entry name" value="THIOREDOXIN"/>
</dbReference>
<comment type="caution">
    <text evidence="9">The sequence shown here is derived from an EMBL/GenBank/DDBJ whole genome shotgun (WGS) entry which is preliminary data.</text>
</comment>
<dbReference type="Gene3D" id="3.40.30.10">
    <property type="entry name" value="Glutaredoxin"/>
    <property type="match status" value="1"/>
</dbReference>
<dbReference type="InterPro" id="IPR036249">
    <property type="entry name" value="Thioredoxin-like_sf"/>
</dbReference>
<dbReference type="PANTHER" id="PTHR45663">
    <property type="entry name" value="GEO12009P1"/>
    <property type="match status" value="1"/>
</dbReference>
<dbReference type="PIRSF" id="PIRSF000077">
    <property type="entry name" value="Thioredoxin"/>
    <property type="match status" value="1"/>
</dbReference>
<dbReference type="Proteomes" id="UP000298112">
    <property type="component" value="Unassembled WGS sequence"/>
</dbReference>
<proteinExistence type="inferred from homology"/>
<evidence type="ECO:0000313" key="10">
    <source>
        <dbReference type="Proteomes" id="UP000298112"/>
    </source>
</evidence>
<evidence type="ECO:0000256" key="2">
    <source>
        <dbReference type="ARBA" id="ARBA00022448"/>
    </source>
</evidence>
<dbReference type="SUPFAM" id="SSF52833">
    <property type="entry name" value="Thioredoxin-like"/>
    <property type="match status" value="1"/>
</dbReference>
<sequence>MGYVRKNLPKSFEELVQTHDKPILVDFWAPWCGPCQMVAPELEKLAKDWKGKVSIIKINTDEKQEIAGKYGITGIPTMILFKNGKEIHRISGAMRSEEMKKVFGGLI</sequence>
<protein>
    <recommendedName>
        <fullName evidence="6 7">Thioredoxin</fullName>
    </recommendedName>
</protein>
<dbReference type="Pfam" id="PF00085">
    <property type="entry name" value="Thioredoxin"/>
    <property type="match status" value="1"/>
</dbReference>
<dbReference type="InterPro" id="IPR005746">
    <property type="entry name" value="Thioredoxin"/>
</dbReference>
<evidence type="ECO:0000256" key="1">
    <source>
        <dbReference type="ARBA" id="ARBA00008987"/>
    </source>
</evidence>
<dbReference type="PROSITE" id="PS51352">
    <property type="entry name" value="THIOREDOXIN_2"/>
    <property type="match status" value="1"/>
</dbReference>
<evidence type="ECO:0000256" key="6">
    <source>
        <dbReference type="NCBIfam" id="TIGR01068"/>
    </source>
</evidence>
<evidence type="ECO:0000256" key="5">
    <source>
        <dbReference type="ARBA" id="ARBA00023284"/>
    </source>
</evidence>
<reference evidence="10" key="1">
    <citation type="journal article" date="2019" name="PLoS Negl. Trop. Dis.">
        <title>Revisiting the worldwide diversity of Leptospira species in the environment.</title>
        <authorList>
            <person name="Vincent A.T."/>
            <person name="Schiettekatte O."/>
            <person name="Bourhy P."/>
            <person name="Veyrier F.J."/>
            <person name="Picardeau M."/>
        </authorList>
    </citation>
    <scope>NUCLEOTIDE SEQUENCE [LARGE SCALE GENOMIC DNA]</scope>
    <source>
        <strain evidence="10">201601955</strain>
    </source>
</reference>
<accession>A0ABY2NKQ1</accession>
<dbReference type="RefSeq" id="WP_135660610.1">
    <property type="nucleotide sequence ID" value="NZ_RQHF01000035.1"/>
</dbReference>
<dbReference type="CDD" id="cd02947">
    <property type="entry name" value="TRX_family"/>
    <property type="match status" value="1"/>
</dbReference>
<evidence type="ECO:0000256" key="4">
    <source>
        <dbReference type="ARBA" id="ARBA00023157"/>
    </source>
</evidence>
<evidence type="ECO:0000256" key="3">
    <source>
        <dbReference type="ARBA" id="ARBA00022982"/>
    </source>
</evidence>
<evidence type="ECO:0000259" key="8">
    <source>
        <dbReference type="PROSITE" id="PS51352"/>
    </source>
</evidence>
<dbReference type="InterPro" id="IPR017937">
    <property type="entry name" value="Thioredoxin_CS"/>
</dbReference>
<dbReference type="NCBIfam" id="TIGR01068">
    <property type="entry name" value="thioredoxin"/>
    <property type="match status" value="1"/>
</dbReference>
<keyword evidence="3" id="KW-0249">Electron transport</keyword>
<dbReference type="EMBL" id="RQHF01000035">
    <property type="protein sequence ID" value="TGM46429.1"/>
    <property type="molecule type" value="Genomic_DNA"/>
</dbReference>
<keyword evidence="2" id="KW-0813">Transport</keyword>
<evidence type="ECO:0000313" key="9">
    <source>
        <dbReference type="EMBL" id="TGM46429.1"/>
    </source>
</evidence>
<dbReference type="InterPro" id="IPR013766">
    <property type="entry name" value="Thioredoxin_domain"/>
</dbReference>